<dbReference type="InterPro" id="IPR013752">
    <property type="entry name" value="KPA_reductase"/>
</dbReference>
<dbReference type="InterPro" id="IPR008927">
    <property type="entry name" value="6-PGluconate_DH-like_C_sf"/>
</dbReference>
<name>A0ABT0C8I2_THEVL</name>
<dbReference type="Pfam" id="PF02558">
    <property type="entry name" value="ApbA"/>
    <property type="match status" value="1"/>
</dbReference>
<evidence type="ECO:0000259" key="5">
    <source>
        <dbReference type="Pfam" id="PF02558"/>
    </source>
</evidence>
<dbReference type="PANTHER" id="PTHR21708">
    <property type="entry name" value="PROBABLE 2-DEHYDROPANTOATE 2-REDUCTASE"/>
    <property type="match status" value="1"/>
</dbReference>
<comment type="function">
    <text evidence="4">Catalyzes the NADPH-dependent reduction of ketopantoate into pantoic acid.</text>
</comment>
<dbReference type="InterPro" id="IPR013328">
    <property type="entry name" value="6PGD_dom2"/>
</dbReference>
<reference evidence="7" key="1">
    <citation type="submission" date="2021-02" db="EMBL/GenBank/DDBJ databases">
        <title>The CRISPR/cas machinery reduction and long-range gene transfer in the hot spring cyanobacterium Synechococcus.</title>
        <authorList>
            <person name="Dvorak P."/>
            <person name="Jahodarova E."/>
            <person name="Hasler P."/>
            <person name="Poulickova A."/>
        </authorList>
    </citation>
    <scope>NUCLEOTIDE SEQUENCE</scope>
    <source>
        <strain evidence="7">Rupite</strain>
    </source>
</reference>
<dbReference type="EC" id="1.1.1.169" evidence="4"/>
<dbReference type="PANTHER" id="PTHR21708:SF26">
    <property type="entry name" value="2-DEHYDROPANTOATE 2-REDUCTASE"/>
    <property type="match status" value="1"/>
</dbReference>
<evidence type="ECO:0000256" key="2">
    <source>
        <dbReference type="ARBA" id="ARBA00022857"/>
    </source>
</evidence>
<keyword evidence="4" id="KW-0566">Pantothenate biosynthesis</keyword>
<dbReference type="InterPro" id="IPR036291">
    <property type="entry name" value="NAD(P)-bd_dom_sf"/>
</dbReference>
<comment type="similarity">
    <text evidence="1 4">Belongs to the ketopantoate reductase family.</text>
</comment>
<sequence>MSLLPETRRYAVLGTGALGGFYGAKLQQAGFAVHFLLHSDYEHVRQKGLRVQSCWGDFHLPQVNAYSSVLDMPVCEGVIVALKATQNALLPQLIPPVLAENGVVILLQNGLGVEPEIAESVGAERVIGGLCFISSNKVGPGHIHHLDYGSVLLAQYGPDYAAQGITPRLEQVQADFQRAGIPTSLSPDLMMARWQKLVWNIPFNGLSVVFNADTQQMIADPDARALAETLMREVVEGAAACHRQIPDAVIGQMLTNTEKMAPYRTSMKIDYERKRPLELQAIFANPLRYAQQAGIHLPRIEMLYRQLQVLDRLNRGIPVSGWDQLKQEEG</sequence>
<dbReference type="NCBIfam" id="NF004887">
    <property type="entry name" value="PRK06249.1"/>
    <property type="match status" value="1"/>
</dbReference>
<dbReference type="SUPFAM" id="SSF51735">
    <property type="entry name" value="NAD(P)-binding Rossmann-fold domains"/>
    <property type="match status" value="1"/>
</dbReference>
<gene>
    <name evidence="7" type="ORF">JX360_04135</name>
</gene>
<evidence type="ECO:0000313" key="7">
    <source>
        <dbReference type="EMBL" id="MCJ2542102.1"/>
    </source>
</evidence>
<proteinExistence type="inferred from homology"/>
<comment type="pathway">
    <text evidence="4">Cofactor biosynthesis; (R)-pantothenate biosynthesis; (R)-pantoate from 3-methyl-2-oxobutanoate: step 2/2.</text>
</comment>
<dbReference type="Gene3D" id="3.40.50.720">
    <property type="entry name" value="NAD(P)-binding Rossmann-like Domain"/>
    <property type="match status" value="1"/>
</dbReference>
<dbReference type="Proteomes" id="UP000830835">
    <property type="component" value="Unassembled WGS sequence"/>
</dbReference>
<comment type="catalytic activity">
    <reaction evidence="4">
        <text>(R)-pantoate + NADP(+) = 2-dehydropantoate + NADPH + H(+)</text>
        <dbReference type="Rhea" id="RHEA:16233"/>
        <dbReference type="ChEBI" id="CHEBI:11561"/>
        <dbReference type="ChEBI" id="CHEBI:15378"/>
        <dbReference type="ChEBI" id="CHEBI:15980"/>
        <dbReference type="ChEBI" id="CHEBI:57783"/>
        <dbReference type="ChEBI" id="CHEBI:58349"/>
        <dbReference type="EC" id="1.1.1.169"/>
    </reaction>
</comment>
<feature type="domain" description="Ketopantoate reductase N-terminal" evidence="5">
    <location>
        <begin position="10"/>
        <end position="155"/>
    </location>
</feature>
<comment type="caution">
    <text evidence="7">The sequence shown here is derived from an EMBL/GenBank/DDBJ whole genome shotgun (WGS) entry which is preliminary data.</text>
</comment>
<accession>A0ABT0C8I2</accession>
<organism evidence="7 8">
    <name type="scientific">Thermostichus vulcanus str. 'Rupite'</name>
    <dbReference type="NCBI Taxonomy" id="2813851"/>
    <lineage>
        <taxon>Bacteria</taxon>
        <taxon>Bacillati</taxon>
        <taxon>Cyanobacteriota</taxon>
        <taxon>Cyanophyceae</taxon>
        <taxon>Thermostichales</taxon>
        <taxon>Thermostichaceae</taxon>
        <taxon>Thermostichus</taxon>
    </lineage>
</organism>
<dbReference type="SUPFAM" id="SSF48179">
    <property type="entry name" value="6-phosphogluconate dehydrogenase C-terminal domain-like"/>
    <property type="match status" value="1"/>
</dbReference>
<dbReference type="EMBL" id="JAFIRA010000006">
    <property type="protein sequence ID" value="MCJ2542102.1"/>
    <property type="molecule type" value="Genomic_DNA"/>
</dbReference>
<keyword evidence="8" id="KW-1185">Reference proteome</keyword>
<keyword evidence="2 4" id="KW-0521">NADP</keyword>
<keyword evidence="3 4" id="KW-0560">Oxidoreductase</keyword>
<dbReference type="NCBIfam" id="TIGR00745">
    <property type="entry name" value="apbA_panE"/>
    <property type="match status" value="1"/>
</dbReference>
<dbReference type="Gene3D" id="1.10.1040.10">
    <property type="entry name" value="N-(1-d-carboxylethyl)-l-norvaline Dehydrogenase, domain 2"/>
    <property type="match status" value="1"/>
</dbReference>
<dbReference type="InterPro" id="IPR003710">
    <property type="entry name" value="ApbA"/>
</dbReference>
<evidence type="ECO:0000313" key="8">
    <source>
        <dbReference type="Proteomes" id="UP000830835"/>
    </source>
</evidence>
<protein>
    <recommendedName>
        <fullName evidence="4">2-dehydropantoate 2-reductase</fullName>
        <ecNumber evidence="4">1.1.1.169</ecNumber>
    </recommendedName>
    <alternativeName>
        <fullName evidence="4">Ketopantoate reductase</fullName>
    </alternativeName>
</protein>
<evidence type="ECO:0000256" key="4">
    <source>
        <dbReference type="RuleBase" id="RU362068"/>
    </source>
</evidence>
<dbReference type="InterPro" id="IPR013332">
    <property type="entry name" value="KPR_N"/>
</dbReference>
<dbReference type="GO" id="GO:0008677">
    <property type="term" value="F:2-dehydropantoate 2-reductase activity"/>
    <property type="evidence" value="ECO:0007669"/>
    <property type="project" value="UniProtKB-EC"/>
</dbReference>
<dbReference type="RefSeq" id="WP_279611240.1">
    <property type="nucleotide sequence ID" value="NZ_JAFIRA010000006.1"/>
</dbReference>
<dbReference type="Pfam" id="PF08546">
    <property type="entry name" value="ApbA_C"/>
    <property type="match status" value="1"/>
</dbReference>
<dbReference type="InterPro" id="IPR051402">
    <property type="entry name" value="KPR-Related"/>
</dbReference>
<evidence type="ECO:0000256" key="1">
    <source>
        <dbReference type="ARBA" id="ARBA00007870"/>
    </source>
</evidence>
<evidence type="ECO:0000256" key="3">
    <source>
        <dbReference type="ARBA" id="ARBA00023002"/>
    </source>
</evidence>
<evidence type="ECO:0000259" key="6">
    <source>
        <dbReference type="Pfam" id="PF08546"/>
    </source>
</evidence>
<feature type="domain" description="Ketopantoate reductase C-terminal" evidence="6">
    <location>
        <begin position="188"/>
        <end position="309"/>
    </location>
</feature>